<dbReference type="Proteomes" id="UP000186513">
    <property type="component" value="Unassembled WGS sequence"/>
</dbReference>
<dbReference type="GO" id="GO:0015846">
    <property type="term" value="P:polyamine transport"/>
    <property type="evidence" value="ECO:0007669"/>
    <property type="project" value="InterPro"/>
</dbReference>
<evidence type="ECO:0000313" key="5">
    <source>
        <dbReference type="EMBL" id="SFZ70233.1"/>
    </source>
</evidence>
<organism evidence="5 6">
    <name type="scientific">Chitinimonas taiwanensis DSM 18899</name>
    <dbReference type="NCBI Taxonomy" id="1121279"/>
    <lineage>
        <taxon>Bacteria</taxon>
        <taxon>Pseudomonadati</taxon>
        <taxon>Pseudomonadota</taxon>
        <taxon>Betaproteobacteria</taxon>
        <taxon>Neisseriales</taxon>
        <taxon>Chitinibacteraceae</taxon>
        <taxon>Chitinimonas</taxon>
    </lineage>
</organism>
<dbReference type="RefSeq" id="WP_245794107.1">
    <property type="nucleotide sequence ID" value="NZ_FPKR01000001.1"/>
</dbReference>
<keyword evidence="3" id="KW-0732">Signal</keyword>
<evidence type="ECO:0000256" key="1">
    <source>
        <dbReference type="ARBA" id="ARBA00004418"/>
    </source>
</evidence>
<dbReference type="InterPro" id="IPR001188">
    <property type="entry name" value="Sperm_putr-bd"/>
</dbReference>
<accession>A0A1K2H508</accession>
<evidence type="ECO:0000313" key="6">
    <source>
        <dbReference type="Proteomes" id="UP000186513"/>
    </source>
</evidence>
<dbReference type="PRINTS" id="PR00909">
    <property type="entry name" value="SPERMDNBNDNG"/>
</dbReference>
<dbReference type="PANTHER" id="PTHR30222">
    <property type="entry name" value="SPERMIDINE/PUTRESCINE-BINDING PERIPLASMIC PROTEIN"/>
    <property type="match status" value="1"/>
</dbReference>
<dbReference type="AlphaFoldDB" id="A0A1K2H508"/>
<gene>
    <name evidence="5" type="ORF">SAMN02745887_00116</name>
</gene>
<evidence type="ECO:0000256" key="3">
    <source>
        <dbReference type="ARBA" id="ARBA00022729"/>
    </source>
</evidence>
<keyword evidence="4" id="KW-0574">Periplasm</keyword>
<dbReference type="EMBL" id="FPKR01000001">
    <property type="protein sequence ID" value="SFZ70233.1"/>
    <property type="molecule type" value="Genomic_DNA"/>
</dbReference>
<comment type="subcellular location">
    <subcellularLocation>
        <location evidence="1">Periplasm</location>
    </subcellularLocation>
</comment>
<evidence type="ECO:0000256" key="4">
    <source>
        <dbReference type="ARBA" id="ARBA00022764"/>
    </source>
</evidence>
<keyword evidence="6" id="KW-1185">Reference proteome</keyword>
<keyword evidence="2" id="KW-0813">Transport</keyword>
<dbReference type="PANTHER" id="PTHR30222:SF17">
    <property type="entry name" value="SPERMIDINE_PUTRESCINE-BINDING PERIPLASMIC PROTEIN"/>
    <property type="match status" value="1"/>
</dbReference>
<protein>
    <submittedName>
        <fullName evidence="5">Putative spermidine/putrescine transport system substrate-binding protein</fullName>
    </submittedName>
</protein>
<dbReference type="GO" id="GO:0019808">
    <property type="term" value="F:polyamine binding"/>
    <property type="evidence" value="ECO:0007669"/>
    <property type="project" value="InterPro"/>
</dbReference>
<dbReference type="SUPFAM" id="SSF53850">
    <property type="entry name" value="Periplasmic binding protein-like II"/>
    <property type="match status" value="1"/>
</dbReference>
<evidence type="ECO:0000256" key="2">
    <source>
        <dbReference type="ARBA" id="ARBA00022448"/>
    </source>
</evidence>
<name>A0A1K2H508_9NEIS</name>
<proteinExistence type="predicted"/>
<sequence length="348" mass="38973">MKVGWSALPLRFLCLALCVLGALPLSATETLRVLSWPGYTSPEIVRNFEQQFDARVELTEVNTDDVLWEKASANGGQDFDVVAVNTAELQRLIQGGLAVPLALEAIPNTRQQLRRFRDLAAIPGLVYGDKTYALPFTYSEMGLIYNRKLVKQAPTSMAALWDLQYRGRILLYEGSAHNFSLTALLAGEKNPFRLSESAFRNVVQRLIALRANRPLLYSSPEEAVRQFRRKPVALAFGNYGTQQLKALQAAGEDVGYVLPQEGALAWLDCWAILKGGSKSPLASAWINHMLTREVGQHLVQQQGLPNTLENPPGMRDADKLIWLQPVENPERRSEYWSRILSGYRKGMF</sequence>
<dbReference type="InterPro" id="IPR006059">
    <property type="entry name" value="SBP"/>
</dbReference>
<reference evidence="5 6" key="1">
    <citation type="submission" date="2016-11" db="EMBL/GenBank/DDBJ databases">
        <authorList>
            <person name="Jaros S."/>
            <person name="Januszkiewicz K."/>
            <person name="Wedrychowicz H."/>
        </authorList>
    </citation>
    <scope>NUCLEOTIDE SEQUENCE [LARGE SCALE GENOMIC DNA]</scope>
    <source>
        <strain evidence="5 6">DSM 18899</strain>
    </source>
</reference>
<dbReference type="Gene3D" id="3.40.190.10">
    <property type="entry name" value="Periplasmic binding protein-like II"/>
    <property type="match status" value="2"/>
</dbReference>
<dbReference type="STRING" id="1121279.SAMN02745887_00116"/>
<dbReference type="Pfam" id="PF13416">
    <property type="entry name" value="SBP_bac_8"/>
    <property type="match status" value="1"/>
</dbReference>
<dbReference type="GO" id="GO:0042597">
    <property type="term" value="C:periplasmic space"/>
    <property type="evidence" value="ECO:0007669"/>
    <property type="project" value="UniProtKB-SubCell"/>
</dbReference>